<dbReference type="Proteomes" id="UP000642488">
    <property type="component" value="Unassembled WGS sequence"/>
</dbReference>
<evidence type="ECO:0000259" key="1">
    <source>
        <dbReference type="Pfam" id="PF00561"/>
    </source>
</evidence>
<dbReference type="AlphaFoldDB" id="A0A934MD96"/>
<dbReference type="Gene3D" id="3.40.50.1820">
    <property type="entry name" value="alpha/beta hydrolase"/>
    <property type="match status" value="1"/>
</dbReference>
<dbReference type="SUPFAM" id="SSF53474">
    <property type="entry name" value="alpha/beta-Hydrolases"/>
    <property type="match status" value="1"/>
</dbReference>
<comment type="caution">
    <text evidence="2">The sequence shown here is derived from an EMBL/GenBank/DDBJ whole genome shotgun (WGS) entry which is preliminary data.</text>
</comment>
<dbReference type="InterPro" id="IPR029058">
    <property type="entry name" value="AB_hydrolase_fold"/>
</dbReference>
<dbReference type="InterPro" id="IPR050266">
    <property type="entry name" value="AB_hydrolase_sf"/>
</dbReference>
<dbReference type="InterPro" id="IPR000073">
    <property type="entry name" value="AB_hydrolase_1"/>
</dbReference>
<dbReference type="Pfam" id="PF00561">
    <property type="entry name" value="Abhydrolase_1"/>
    <property type="match status" value="1"/>
</dbReference>
<dbReference type="EMBL" id="JAEKPD010000004">
    <property type="protein sequence ID" value="MBJ3762121.1"/>
    <property type="molecule type" value="Genomic_DNA"/>
</dbReference>
<keyword evidence="2" id="KW-0378">Hydrolase</keyword>
<dbReference type="GO" id="GO:0016020">
    <property type="term" value="C:membrane"/>
    <property type="evidence" value="ECO:0007669"/>
    <property type="project" value="TreeGrafter"/>
</dbReference>
<organism evidence="2 3">
    <name type="scientific">Palleronia pontilimi</name>
    <dbReference type="NCBI Taxonomy" id="1964209"/>
    <lineage>
        <taxon>Bacteria</taxon>
        <taxon>Pseudomonadati</taxon>
        <taxon>Pseudomonadota</taxon>
        <taxon>Alphaproteobacteria</taxon>
        <taxon>Rhodobacterales</taxon>
        <taxon>Roseobacteraceae</taxon>
        <taxon>Palleronia</taxon>
    </lineage>
</organism>
<evidence type="ECO:0000313" key="3">
    <source>
        <dbReference type="Proteomes" id="UP000642488"/>
    </source>
</evidence>
<accession>A0A934MD96</accession>
<dbReference type="PANTHER" id="PTHR43798">
    <property type="entry name" value="MONOACYLGLYCEROL LIPASE"/>
    <property type="match status" value="1"/>
</dbReference>
<evidence type="ECO:0000313" key="2">
    <source>
        <dbReference type="EMBL" id="MBJ3762121.1"/>
    </source>
</evidence>
<reference evidence="2" key="1">
    <citation type="submission" date="2020-12" db="EMBL/GenBank/DDBJ databases">
        <title>Bacterial taxonomy.</title>
        <authorList>
            <person name="Pan X."/>
        </authorList>
    </citation>
    <scope>NUCLEOTIDE SEQUENCE</scope>
    <source>
        <strain evidence="2">KCTC 52957</strain>
    </source>
</reference>
<name>A0A934MD96_9RHOB</name>
<keyword evidence="3" id="KW-1185">Reference proteome</keyword>
<dbReference type="PANTHER" id="PTHR43798:SF33">
    <property type="entry name" value="HYDROLASE, PUTATIVE (AFU_ORTHOLOGUE AFUA_2G14860)-RELATED"/>
    <property type="match status" value="1"/>
</dbReference>
<dbReference type="GO" id="GO:0016787">
    <property type="term" value="F:hydrolase activity"/>
    <property type="evidence" value="ECO:0007669"/>
    <property type="project" value="UniProtKB-KW"/>
</dbReference>
<feature type="domain" description="AB hydrolase-1" evidence="1">
    <location>
        <begin position="60"/>
        <end position="298"/>
    </location>
</feature>
<protein>
    <submittedName>
        <fullName evidence="2">Alpha/beta hydrolase</fullName>
    </submittedName>
</protein>
<dbReference type="PROSITE" id="PS51318">
    <property type="entry name" value="TAT"/>
    <property type="match status" value="1"/>
</dbReference>
<gene>
    <name evidence="2" type="ORF">ILP92_05110</name>
</gene>
<proteinExistence type="predicted"/>
<sequence>MRTRRAVLLGLGGLALGTAGYSAGAFREARAQADTRLFGRSDLIETRAGALEYAVAGNGPPVMMIHGAGGGFDQGLLFAAALRRRGHRIVAPSRFGYLRSAHPDDASPAHQADRLVDLLDHLGIERLAVIGGSAGALSAAEFALRHPDRCSHLALLVPAANLTGRDPVEFTALQRFAAGVVLGSDLGFWALMRAAPGQMMRTLLATDPALLGEVAADERRRAQAILAQIFPVSRKIHGLRTDGFWARSPSPTAYERIAVPTLIVSCADDLFGTADTARHLARRIPGPELVVYPTGGHIWLGRDAEIATRLSTFIAPETAAVPGRDP</sequence>
<dbReference type="RefSeq" id="WP_198915300.1">
    <property type="nucleotide sequence ID" value="NZ_JAEKPD010000004.1"/>
</dbReference>
<dbReference type="InterPro" id="IPR006311">
    <property type="entry name" value="TAT_signal"/>
</dbReference>
<dbReference type="PRINTS" id="PR00111">
    <property type="entry name" value="ABHYDROLASE"/>
</dbReference>